<keyword evidence="5" id="KW-1185">Reference proteome</keyword>
<dbReference type="GO" id="GO:0003677">
    <property type="term" value="F:DNA binding"/>
    <property type="evidence" value="ECO:0007669"/>
    <property type="project" value="UniProtKB-KW"/>
</dbReference>
<dbReference type="Gene3D" id="1.10.1660.10">
    <property type="match status" value="1"/>
</dbReference>
<dbReference type="PANTHER" id="PTHR30204:SF97">
    <property type="entry name" value="MERR FAMILY REGULATORY PROTEIN"/>
    <property type="match status" value="1"/>
</dbReference>
<accession>A0A919WD83</accession>
<comment type="caution">
    <text evidence="4">The sequence shown here is derived from an EMBL/GenBank/DDBJ whole genome shotgun (WGS) entry which is preliminary data.</text>
</comment>
<gene>
    <name evidence="4" type="ORF">Ato02nite_098090</name>
</gene>
<keyword evidence="1" id="KW-0238">DNA-binding</keyword>
<dbReference type="AlphaFoldDB" id="A0A919WD83"/>
<dbReference type="RefSeq" id="WP_213013637.1">
    <property type="nucleotide sequence ID" value="NZ_BOQN01000176.1"/>
</dbReference>
<dbReference type="GO" id="GO:0003700">
    <property type="term" value="F:DNA-binding transcription factor activity"/>
    <property type="evidence" value="ECO:0007669"/>
    <property type="project" value="InterPro"/>
</dbReference>
<reference evidence="4 5" key="1">
    <citation type="submission" date="2021-03" db="EMBL/GenBank/DDBJ databases">
        <title>Whole genome shotgun sequence of Actinoplanes toevensis NBRC 105298.</title>
        <authorList>
            <person name="Komaki H."/>
            <person name="Tamura T."/>
        </authorList>
    </citation>
    <scope>NUCLEOTIDE SEQUENCE [LARGE SCALE GENOMIC DNA]</scope>
    <source>
        <strain evidence="4 5">NBRC 105298</strain>
    </source>
</reference>
<feature type="domain" description="VOC" evidence="3">
    <location>
        <begin position="123"/>
        <end position="232"/>
    </location>
</feature>
<feature type="domain" description="HTH merR-type" evidence="2">
    <location>
        <begin position="6"/>
        <end position="76"/>
    </location>
</feature>
<protein>
    <recommendedName>
        <fullName evidence="6">MerR family transcriptional regulator</fullName>
    </recommendedName>
</protein>
<dbReference type="InterPro" id="IPR000551">
    <property type="entry name" value="MerR-type_HTH_dom"/>
</dbReference>
<evidence type="ECO:0000313" key="4">
    <source>
        <dbReference type="EMBL" id="GIM98016.1"/>
    </source>
</evidence>
<dbReference type="SUPFAM" id="SSF54593">
    <property type="entry name" value="Glyoxalase/Bleomycin resistance protein/Dihydroxybiphenyl dioxygenase"/>
    <property type="match status" value="1"/>
</dbReference>
<dbReference type="SMART" id="SM00422">
    <property type="entry name" value="HTH_MERR"/>
    <property type="match status" value="1"/>
</dbReference>
<dbReference type="Gene3D" id="3.10.180.10">
    <property type="entry name" value="2,3-Dihydroxybiphenyl 1,2-Dioxygenase, domain 1"/>
    <property type="match status" value="1"/>
</dbReference>
<organism evidence="4 5">
    <name type="scientific">Paractinoplanes toevensis</name>
    <dbReference type="NCBI Taxonomy" id="571911"/>
    <lineage>
        <taxon>Bacteria</taxon>
        <taxon>Bacillati</taxon>
        <taxon>Actinomycetota</taxon>
        <taxon>Actinomycetes</taxon>
        <taxon>Micromonosporales</taxon>
        <taxon>Micromonosporaceae</taxon>
        <taxon>Paractinoplanes</taxon>
    </lineage>
</organism>
<evidence type="ECO:0008006" key="6">
    <source>
        <dbReference type="Google" id="ProtNLM"/>
    </source>
</evidence>
<dbReference type="PROSITE" id="PS50937">
    <property type="entry name" value="HTH_MERR_2"/>
    <property type="match status" value="1"/>
</dbReference>
<dbReference type="SUPFAM" id="SSF46955">
    <property type="entry name" value="Putative DNA-binding domain"/>
    <property type="match status" value="1"/>
</dbReference>
<dbReference type="PROSITE" id="PS00552">
    <property type="entry name" value="HTH_MERR_1"/>
    <property type="match status" value="1"/>
</dbReference>
<evidence type="ECO:0000256" key="1">
    <source>
        <dbReference type="ARBA" id="ARBA00023125"/>
    </source>
</evidence>
<dbReference type="InterPro" id="IPR004360">
    <property type="entry name" value="Glyas_Fos-R_dOase_dom"/>
</dbReference>
<dbReference type="InterPro" id="IPR009061">
    <property type="entry name" value="DNA-bd_dom_put_sf"/>
</dbReference>
<dbReference type="InterPro" id="IPR029068">
    <property type="entry name" value="Glyas_Bleomycin-R_OHBP_Dase"/>
</dbReference>
<dbReference type="PANTHER" id="PTHR30204">
    <property type="entry name" value="REDOX-CYCLING DRUG-SENSING TRANSCRIPTIONAL ACTIVATOR SOXR"/>
    <property type="match status" value="1"/>
</dbReference>
<evidence type="ECO:0000259" key="2">
    <source>
        <dbReference type="PROSITE" id="PS50937"/>
    </source>
</evidence>
<name>A0A919WD83_9ACTN</name>
<dbReference type="InterPro" id="IPR047057">
    <property type="entry name" value="MerR_fam"/>
</dbReference>
<dbReference type="Proteomes" id="UP000677082">
    <property type="component" value="Unassembled WGS sequence"/>
</dbReference>
<proteinExistence type="predicted"/>
<evidence type="ECO:0000313" key="5">
    <source>
        <dbReference type="Proteomes" id="UP000677082"/>
    </source>
</evidence>
<dbReference type="PROSITE" id="PS51819">
    <property type="entry name" value="VOC"/>
    <property type="match status" value="1"/>
</dbReference>
<dbReference type="EMBL" id="BOQN01000176">
    <property type="protein sequence ID" value="GIM98016.1"/>
    <property type="molecule type" value="Genomic_DNA"/>
</dbReference>
<dbReference type="Pfam" id="PF00903">
    <property type="entry name" value="Glyoxalase"/>
    <property type="match status" value="1"/>
</dbReference>
<evidence type="ECO:0000259" key="3">
    <source>
        <dbReference type="PROSITE" id="PS51819"/>
    </source>
</evidence>
<dbReference type="InterPro" id="IPR037523">
    <property type="entry name" value="VOC_core"/>
</dbReference>
<sequence>MNDDDLLNIGAFATATGLSIPALRHYDEIGLLKPAQVDPGSGYRRYSRAQIDDARLVCGLRAVGVPIDEVRAALGRPGGEIRSALDLHRERLIAQLRELSQRIVAVEEFIGKGTAMPAPQSVRPVQIRVPVGDVKKAAAFYTAAFDVVFNEAISSLQFGTYRSDRFFLITLEEGDVHARVRFGLLVDDVGKAHERALAAGAAEAHPPTDFAWKPRTSCIGDPDGNLIDLSQA</sequence>
<dbReference type="Pfam" id="PF13411">
    <property type="entry name" value="MerR_1"/>
    <property type="match status" value="1"/>
</dbReference>